<evidence type="ECO:0000313" key="5">
    <source>
        <dbReference type="Proteomes" id="UP001387100"/>
    </source>
</evidence>
<evidence type="ECO:0000259" key="3">
    <source>
        <dbReference type="PROSITE" id="PS50887"/>
    </source>
</evidence>
<dbReference type="PANTHER" id="PTHR44757:SF2">
    <property type="entry name" value="BIOFILM ARCHITECTURE MAINTENANCE PROTEIN MBAA"/>
    <property type="match status" value="1"/>
</dbReference>
<dbReference type="InterPro" id="IPR035919">
    <property type="entry name" value="EAL_sf"/>
</dbReference>
<gene>
    <name evidence="4" type="ORF">WDZ17_11720</name>
</gene>
<dbReference type="SMART" id="SM00052">
    <property type="entry name" value="EAL"/>
    <property type="match status" value="1"/>
</dbReference>
<feature type="transmembrane region" description="Helical" evidence="1">
    <location>
        <begin position="211"/>
        <end position="231"/>
    </location>
</feature>
<dbReference type="InterPro" id="IPR001633">
    <property type="entry name" value="EAL_dom"/>
</dbReference>
<evidence type="ECO:0000259" key="2">
    <source>
        <dbReference type="PROSITE" id="PS50883"/>
    </source>
</evidence>
<dbReference type="InterPro" id="IPR043128">
    <property type="entry name" value="Rev_trsase/Diguanyl_cyclase"/>
</dbReference>
<dbReference type="Pfam" id="PF00563">
    <property type="entry name" value="EAL"/>
    <property type="match status" value="1"/>
</dbReference>
<feature type="transmembrane region" description="Helical" evidence="1">
    <location>
        <begin position="115"/>
        <end position="135"/>
    </location>
</feature>
<feature type="domain" description="GGDEF" evidence="3">
    <location>
        <begin position="357"/>
        <end position="489"/>
    </location>
</feature>
<keyword evidence="1" id="KW-1133">Transmembrane helix</keyword>
<dbReference type="InterPro" id="IPR052155">
    <property type="entry name" value="Biofilm_reg_signaling"/>
</dbReference>
<keyword evidence="5" id="KW-1185">Reference proteome</keyword>
<feature type="domain" description="EAL" evidence="2">
    <location>
        <begin position="509"/>
        <end position="763"/>
    </location>
</feature>
<dbReference type="EMBL" id="JBBIAA010000014">
    <property type="protein sequence ID" value="MEJ5945958.1"/>
    <property type="molecule type" value="Genomic_DNA"/>
</dbReference>
<sequence length="791" mass="80963">MAGAPTRPRTPLGVLTGGRPPAAALVVLVVVAGAHPVLGAGFDAGLDAGRGSALAAVSAAARTLLPVVAALVVLRRARRGPDEGPVWRWAAAACGVVAAAGLADDLVGAGRALPVVDGGGLVASLLLYQGLLHWNRFRGPTSGPGDWFNGVSAVLCAAALTTLGLRWAGVDPPGALLDEQLWLLSLAAAGTVLGTLPTVAGLAGMARDLRVWALGGAAALVVVVLVARLALPADEDATRLAWVVLAAVVALVALAPPGDHVPRPATAGASTAGALFVLVLAVVLLVVSRGPVTVTSLVPTAYGVLAVVGVAARAVHLVRDLSQLAVRREEALTDDLTGAGNRRGLTRHLEQQVRRAGETSLLLVDLDRFKEVNDRHGHATGDALLQAVVERLRRTLPRSVYLARPGGDEFAVVLGPRPAADAAALAEVVARAASAPVDVGGLRLQVGASVGVASADGGEGLAGEELLRRADVAMYTAKSNGGGTGRYDPVLDAAAAEASLLLAELRRVLATAGGEPRDAAPGAAGHLVVHHQIQVDGTGRPVGTEALVRWAHPRHGLVAPDRFLPLAERHGLMEGVTETVLRRSLADGARWRAQGQRLRTSVNLSTGCLSHPRLVPLVDEVLAATGTPPEDLVLEITETSVMADPETAVATTGLLRERGVGVSIDDYGTGHASLAYLTDLPATELKLDRAFAARLVADERTAAVVAGTVGLAHRLGLRVVAEGVEDAPTWEKVRALGCDESQGWFHGRPVPADEVLALLVAGGPGRVLDGSAAPLPQQRQAAGVPPVSSSC</sequence>
<dbReference type="CDD" id="cd01949">
    <property type="entry name" value="GGDEF"/>
    <property type="match status" value="1"/>
</dbReference>
<keyword evidence="1" id="KW-0472">Membrane</keyword>
<feature type="transmembrane region" description="Helical" evidence="1">
    <location>
        <begin position="147"/>
        <end position="169"/>
    </location>
</feature>
<evidence type="ECO:0000313" key="4">
    <source>
        <dbReference type="EMBL" id="MEJ5945958.1"/>
    </source>
</evidence>
<feature type="transmembrane region" description="Helical" evidence="1">
    <location>
        <begin position="54"/>
        <end position="74"/>
    </location>
</feature>
<feature type="transmembrane region" description="Helical" evidence="1">
    <location>
        <begin position="181"/>
        <end position="204"/>
    </location>
</feature>
<dbReference type="Proteomes" id="UP001387100">
    <property type="component" value="Unassembled WGS sequence"/>
</dbReference>
<feature type="transmembrane region" description="Helical" evidence="1">
    <location>
        <begin position="267"/>
        <end position="288"/>
    </location>
</feature>
<dbReference type="RefSeq" id="WP_339575343.1">
    <property type="nucleotide sequence ID" value="NZ_JBBIAA010000014.1"/>
</dbReference>
<dbReference type="CDD" id="cd01948">
    <property type="entry name" value="EAL"/>
    <property type="match status" value="1"/>
</dbReference>
<dbReference type="SUPFAM" id="SSF141868">
    <property type="entry name" value="EAL domain-like"/>
    <property type="match status" value="1"/>
</dbReference>
<dbReference type="SMART" id="SM00267">
    <property type="entry name" value="GGDEF"/>
    <property type="match status" value="1"/>
</dbReference>
<reference evidence="4 5" key="1">
    <citation type="journal article" date="2017" name="Int. J. Syst. Evol. Microbiol.">
        <title>Pseudokineococcus basanitobsidens sp. nov., isolated from volcanic rock.</title>
        <authorList>
            <person name="Lee D.W."/>
            <person name="Park M.Y."/>
            <person name="Kim J.J."/>
            <person name="Kim B.S."/>
        </authorList>
    </citation>
    <scope>NUCLEOTIDE SEQUENCE [LARGE SCALE GENOMIC DNA]</scope>
    <source>
        <strain evidence="4 5">DSM 103726</strain>
    </source>
</reference>
<feature type="transmembrane region" description="Helical" evidence="1">
    <location>
        <begin position="21"/>
        <end position="42"/>
    </location>
</feature>
<keyword evidence="1" id="KW-0812">Transmembrane</keyword>
<name>A0ABU8RLR4_9ACTN</name>
<feature type="transmembrane region" description="Helical" evidence="1">
    <location>
        <begin position="86"/>
        <end position="103"/>
    </location>
</feature>
<dbReference type="Gene3D" id="3.30.70.270">
    <property type="match status" value="1"/>
</dbReference>
<organism evidence="4 5">
    <name type="scientific">Pseudokineococcus basanitobsidens</name>
    <dbReference type="NCBI Taxonomy" id="1926649"/>
    <lineage>
        <taxon>Bacteria</taxon>
        <taxon>Bacillati</taxon>
        <taxon>Actinomycetota</taxon>
        <taxon>Actinomycetes</taxon>
        <taxon>Kineosporiales</taxon>
        <taxon>Kineosporiaceae</taxon>
        <taxon>Pseudokineococcus</taxon>
    </lineage>
</organism>
<dbReference type="PANTHER" id="PTHR44757">
    <property type="entry name" value="DIGUANYLATE CYCLASE DGCP"/>
    <property type="match status" value="1"/>
</dbReference>
<proteinExistence type="predicted"/>
<dbReference type="InterPro" id="IPR029787">
    <property type="entry name" value="Nucleotide_cyclase"/>
</dbReference>
<dbReference type="PROSITE" id="PS50887">
    <property type="entry name" value="GGDEF"/>
    <property type="match status" value="1"/>
</dbReference>
<dbReference type="NCBIfam" id="TIGR00254">
    <property type="entry name" value="GGDEF"/>
    <property type="match status" value="1"/>
</dbReference>
<dbReference type="SUPFAM" id="SSF55073">
    <property type="entry name" value="Nucleotide cyclase"/>
    <property type="match status" value="1"/>
</dbReference>
<protein>
    <submittedName>
        <fullName evidence="4">Bifunctional diguanylate cyclase/phosphodiesterase</fullName>
    </submittedName>
</protein>
<dbReference type="Gene3D" id="3.20.20.450">
    <property type="entry name" value="EAL domain"/>
    <property type="match status" value="1"/>
</dbReference>
<evidence type="ECO:0000256" key="1">
    <source>
        <dbReference type="SAM" id="Phobius"/>
    </source>
</evidence>
<feature type="transmembrane region" description="Helical" evidence="1">
    <location>
        <begin position="300"/>
        <end position="318"/>
    </location>
</feature>
<accession>A0ABU8RLR4</accession>
<dbReference type="PROSITE" id="PS50883">
    <property type="entry name" value="EAL"/>
    <property type="match status" value="1"/>
</dbReference>
<dbReference type="Pfam" id="PF00990">
    <property type="entry name" value="GGDEF"/>
    <property type="match status" value="1"/>
</dbReference>
<comment type="caution">
    <text evidence="4">The sequence shown here is derived from an EMBL/GenBank/DDBJ whole genome shotgun (WGS) entry which is preliminary data.</text>
</comment>
<dbReference type="InterPro" id="IPR000160">
    <property type="entry name" value="GGDEF_dom"/>
</dbReference>